<keyword evidence="4" id="KW-0472">Membrane</keyword>
<keyword evidence="7" id="KW-1185">Reference proteome</keyword>
<dbReference type="RefSeq" id="WP_166276806.1">
    <property type="nucleotide sequence ID" value="NZ_JTHE03000103.1"/>
</dbReference>
<protein>
    <submittedName>
        <fullName evidence="6">Response regulator</fullName>
    </submittedName>
</protein>
<comment type="caution">
    <text evidence="6">The sequence shown here is derived from an EMBL/GenBank/DDBJ whole genome shotgun (WGS) entry which is preliminary data.</text>
</comment>
<dbReference type="Pfam" id="PF00072">
    <property type="entry name" value="Response_reg"/>
    <property type="match status" value="1"/>
</dbReference>
<evidence type="ECO:0000256" key="3">
    <source>
        <dbReference type="SAM" id="MobiDB-lite"/>
    </source>
</evidence>
<dbReference type="InterPro" id="IPR050445">
    <property type="entry name" value="Bact_polysacc_biosynth/exp"/>
</dbReference>
<dbReference type="EMBL" id="JTHE03000103">
    <property type="protein sequence ID" value="MCM1984695.1"/>
    <property type="molecule type" value="Genomic_DNA"/>
</dbReference>
<proteinExistence type="predicted"/>
<feature type="coiled-coil region" evidence="2">
    <location>
        <begin position="542"/>
        <end position="593"/>
    </location>
</feature>
<feature type="compositionally biased region" description="Low complexity" evidence="3">
    <location>
        <begin position="262"/>
        <end position="271"/>
    </location>
</feature>
<evidence type="ECO:0000313" key="7">
    <source>
        <dbReference type="Proteomes" id="UP000031561"/>
    </source>
</evidence>
<evidence type="ECO:0000259" key="5">
    <source>
        <dbReference type="PROSITE" id="PS50110"/>
    </source>
</evidence>
<dbReference type="PROSITE" id="PS50110">
    <property type="entry name" value="RESPONSE_REGULATORY"/>
    <property type="match status" value="1"/>
</dbReference>
<dbReference type="InterPro" id="IPR058245">
    <property type="entry name" value="NreC/VraR/RcsB-like_REC"/>
</dbReference>
<dbReference type="InterPro" id="IPR011006">
    <property type="entry name" value="CheY-like_superfamily"/>
</dbReference>
<dbReference type="SUPFAM" id="SSF52172">
    <property type="entry name" value="CheY-like"/>
    <property type="match status" value="1"/>
</dbReference>
<feature type="modified residue" description="4-aspartylphosphate" evidence="1">
    <location>
        <position position="54"/>
    </location>
</feature>
<keyword evidence="4" id="KW-1133">Transmembrane helix</keyword>
<feature type="transmembrane region" description="Helical" evidence="4">
    <location>
        <begin position="634"/>
        <end position="655"/>
    </location>
</feature>
<feature type="region of interest" description="Disordered" evidence="3">
    <location>
        <begin position="138"/>
        <end position="166"/>
    </location>
</feature>
<dbReference type="PANTHER" id="PTHR32309">
    <property type="entry name" value="TYROSINE-PROTEIN KINASE"/>
    <property type="match status" value="1"/>
</dbReference>
<evidence type="ECO:0000256" key="1">
    <source>
        <dbReference type="PROSITE-ProRule" id="PRU00169"/>
    </source>
</evidence>
<dbReference type="InterPro" id="IPR001789">
    <property type="entry name" value="Sig_transdc_resp-reg_receiver"/>
</dbReference>
<evidence type="ECO:0000256" key="2">
    <source>
        <dbReference type="SAM" id="Coils"/>
    </source>
</evidence>
<sequence length="689" mass="74731">MIRLLLVDDQKTIRESLRYMLKPTADIQVVGTANNGHMALEQIEILQPDVVLIDMEMPDLDGLSATRLIRQRFPETKVLVLSIHDSDDYVAKAWKAGAMGYLLKNTPADQLRESIRFVHLGYAQFGPGVVEKVMPVQSVAEGTSDPESAAVNGKGHPSQEGASGGSSFLPNYNEWLFGSNMRDLRSQLADALDAPTIQSHTPPTVSVSGQEVQPARALPISWKGYVGLGVLLNGLFWGAGLAYLINTPPTYTSHWTLSLPPSSSSTNVSLPDVGEARSQSDSPFNSSVSDPRENYKFLLGTDEVRSMVATLLNRPNSAIETPTAKILANTTLMQISIEGPSGIEAQQVAVAFQEALLARVEQLRETETNQEGNALQQSYDEAQEKLERAQGRLAAFKAQSGLGASGSITDLTTNIEGLRRQESETIARLQEVSANTQQLSSALGLSPQQAVDAVALKSDPLFQKYLSAYSNANSALIDLTAQYSDAHPSVANKQEERANAQARLQEQARTILGRLISLPELSQLSLETGVGTSERSELFQQLIQLQSEERGLNAQAQGLKTQIQRLEIRLKDLNQKAARLTSLQRDVQRAEAVFSSTATRLDLSNSNPSATYPPITVVAPPNLPDEPSAPKTKLAIAGLVMSSLFICSAIAMLIWRTRRQVRDHSEGTVSPVQSTAIQTISAPRPPSLP</sequence>
<feature type="compositionally biased region" description="Polar residues" evidence="3">
    <location>
        <begin position="277"/>
        <end position="289"/>
    </location>
</feature>
<dbReference type="SMART" id="SM00448">
    <property type="entry name" value="REC"/>
    <property type="match status" value="1"/>
</dbReference>
<name>A0ABD4T8Q6_9CYAN</name>
<evidence type="ECO:0000313" key="6">
    <source>
        <dbReference type="EMBL" id="MCM1984695.1"/>
    </source>
</evidence>
<reference evidence="6 7" key="1">
    <citation type="journal article" date="2015" name="Genome Announc.">
        <title>Draft Genome Sequence of Filamentous Marine Cyanobacterium Lyngbya confervoides Strain BDU141951.</title>
        <authorList>
            <person name="Chandrababunaidu M.M."/>
            <person name="Sen D."/>
            <person name="Tripathy S."/>
        </authorList>
    </citation>
    <scope>NUCLEOTIDE SEQUENCE [LARGE SCALE GENOMIC DNA]</scope>
    <source>
        <strain evidence="6 7">BDU141951</strain>
    </source>
</reference>
<keyword evidence="2" id="KW-0175">Coiled coil</keyword>
<keyword evidence="4" id="KW-0812">Transmembrane</keyword>
<dbReference type="Proteomes" id="UP000031561">
    <property type="component" value="Unassembled WGS sequence"/>
</dbReference>
<feature type="domain" description="Response regulatory" evidence="5">
    <location>
        <begin position="3"/>
        <end position="119"/>
    </location>
</feature>
<dbReference type="Gene3D" id="3.40.50.2300">
    <property type="match status" value="1"/>
</dbReference>
<organism evidence="6 7">
    <name type="scientific">Lyngbya confervoides BDU141951</name>
    <dbReference type="NCBI Taxonomy" id="1574623"/>
    <lineage>
        <taxon>Bacteria</taxon>
        <taxon>Bacillati</taxon>
        <taxon>Cyanobacteriota</taxon>
        <taxon>Cyanophyceae</taxon>
        <taxon>Oscillatoriophycideae</taxon>
        <taxon>Oscillatoriales</taxon>
        <taxon>Microcoleaceae</taxon>
        <taxon>Lyngbya</taxon>
    </lineage>
</organism>
<feature type="coiled-coil region" evidence="2">
    <location>
        <begin position="372"/>
        <end position="399"/>
    </location>
</feature>
<evidence type="ECO:0000256" key="4">
    <source>
        <dbReference type="SAM" id="Phobius"/>
    </source>
</evidence>
<feature type="region of interest" description="Disordered" evidence="3">
    <location>
        <begin position="262"/>
        <end position="290"/>
    </location>
</feature>
<dbReference type="PANTHER" id="PTHR32309:SF13">
    <property type="entry name" value="FERRIC ENTEROBACTIN TRANSPORT PROTEIN FEPE"/>
    <property type="match status" value="1"/>
</dbReference>
<keyword evidence="1" id="KW-0597">Phosphoprotein</keyword>
<accession>A0ABD4T8Q6</accession>
<feature type="region of interest" description="Disordered" evidence="3">
    <location>
        <begin position="665"/>
        <end position="689"/>
    </location>
</feature>
<gene>
    <name evidence="6" type="ORF">QQ91_0017875</name>
</gene>
<dbReference type="AlphaFoldDB" id="A0ABD4T8Q6"/>
<feature type="compositionally biased region" description="Polar residues" evidence="3">
    <location>
        <begin position="667"/>
        <end position="681"/>
    </location>
</feature>
<dbReference type="CDD" id="cd17535">
    <property type="entry name" value="REC_NarL-like"/>
    <property type="match status" value="1"/>
</dbReference>